<dbReference type="AlphaFoldDB" id="A0A2K2DAX7"/>
<reference evidence="1 2" key="1">
    <citation type="journal article" date="2010" name="Nature">
        <title>Genome sequencing and analysis of the model grass Brachypodium distachyon.</title>
        <authorList>
            <consortium name="International Brachypodium Initiative"/>
        </authorList>
    </citation>
    <scope>NUCLEOTIDE SEQUENCE [LARGE SCALE GENOMIC DNA]</scope>
    <source>
        <strain evidence="1 2">Bd21</strain>
    </source>
</reference>
<accession>A0A2K2DAX7</accession>
<keyword evidence="3" id="KW-1185">Reference proteome</keyword>
<dbReference type="EnsemblPlants" id="PNT71412">
    <property type="protein sequence ID" value="PNT71412"/>
    <property type="gene ID" value="BRADI_2g27163v3"/>
</dbReference>
<dbReference type="InParanoid" id="A0A2K2DAX7"/>
<protein>
    <submittedName>
        <fullName evidence="1 2">Uncharacterized protein</fullName>
    </submittedName>
</protein>
<reference evidence="1" key="2">
    <citation type="submission" date="2017-06" db="EMBL/GenBank/DDBJ databases">
        <title>WGS assembly of Brachypodium distachyon.</title>
        <authorList>
            <consortium name="The International Brachypodium Initiative"/>
            <person name="Lucas S."/>
            <person name="Harmon-Smith M."/>
            <person name="Lail K."/>
            <person name="Tice H."/>
            <person name="Grimwood J."/>
            <person name="Bruce D."/>
            <person name="Barry K."/>
            <person name="Shu S."/>
            <person name="Lindquist E."/>
            <person name="Wang M."/>
            <person name="Pitluck S."/>
            <person name="Vogel J.P."/>
            <person name="Garvin D.F."/>
            <person name="Mockler T.C."/>
            <person name="Schmutz J."/>
            <person name="Rokhsar D."/>
            <person name="Bevan M.W."/>
        </authorList>
    </citation>
    <scope>NUCLEOTIDE SEQUENCE</scope>
    <source>
        <strain evidence="1">Bd21</strain>
    </source>
</reference>
<evidence type="ECO:0000313" key="1">
    <source>
        <dbReference type="EMBL" id="PNT71412.1"/>
    </source>
</evidence>
<sequence length="73" mass="7438">MSTPTGSGSLLASPTIDCDPSASRCAYGRIGDETDIGRAPAALPAKPRRACGVPSIRLLRPLRSGGSISSNNL</sequence>
<dbReference type="Proteomes" id="UP000008810">
    <property type="component" value="Chromosome 2"/>
</dbReference>
<dbReference type="Gramene" id="PNT71412">
    <property type="protein sequence ID" value="PNT71412"/>
    <property type="gene ID" value="BRADI_2g27163v3"/>
</dbReference>
<evidence type="ECO:0000313" key="3">
    <source>
        <dbReference type="Proteomes" id="UP000008810"/>
    </source>
</evidence>
<dbReference type="EMBL" id="CM000881">
    <property type="protein sequence ID" value="PNT71412.1"/>
    <property type="molecule type" value="Genomic_DNA"/>
</dbReference>
<proteinExistence type="predicted"/>
<organism evidence="1">
    <name type="scientific">Brachypodium distachyon</name>
    <name type="common">Purple false brome</name>
    <name type="synonym">Trachynia distachya</name>
    <dbReference type="NCBI Taxonomy" id="15368"/>
    <lineage>
        <taxon>Eukaryota</taxon>
        <taxon>Viridiplantae</taxon>
        <taxon>Streptophyta</taxon>
        <taxon>Embryophyta</taxon>
        <taxon>Tracheophyta</taxon>
        <taxon>Spermatophyta</taxon>
        <taxon>Magnoliopsida</taxon>
        <taxon>Liliopsida</taxon>
        <taxon>Poales</taxon>
        <taxon>Poaceae</taxon>
        <taxon>BOP clade</taxon>
        <taxon>Pooideae</taxon>
        <taxon>Stipodae</taxon>
        <taxon>Brachypodieae</taxon>
        <taxon>Brachypodium</taxon>
    </lineage>
</organism>
<gene>
    <name evidence="1" type="ORF">BRADI_2g27163v3</name>
</gene>
<evidence type="ECO:0000313" key="2">
    <source>
        <dbReference type="EnsemblPlants" id="PNT71412"/>
    </source>
</evidence>
<name>A0A2K2DAX7_BRADI</name>
<reference evidence="2" key="3">
    <citation type="submission" date="2018-08" db="UniProtKB">
        <authorList>
            <consortium name="EnsemblPlants"/>
        </authorList>
    </citation>
    <scope>IDENTIFICATION</scope>
    <source>
        <strain evidence="2">cv. Bd21</strain>
    </source>
</reference>